<proteinExistence type="predicted"/>
<dbReference type="InterPro" id="IPR051610">
    <property type="entry name" value="GPI/OXD"/>
</dbReference>
<organism evidence="3 4">
    <name type="scientific">Psychrobacter namhaensis</name>
    <dbReference type="NCBI Taxonomy" id="292734"/>
    <lineage>
        <taxon>Bacteria</taxon>
        <taxon>Pseudomonadati</taxon>
        <taxon>Pseudomonadota</taxon>
        <taxon>Gammaproteobacteria</taxon>
        <taxon>Moraxellales</taxon>
        <taxon>Moraxellaceae</taxon>
        <taxon>Psychrobacter</taxon>
    </lineage>
</organism>
<keyword evidence="1" id="KW-0479">Metal-binding</keyword>
<evidence type="ECO:0000256" key="1">
    <source>
        <dbReference type="ARBA" id="ARBA00022723"/>
    </source>
</evidence>
<reference evidence="3 4" key="1">
    <citation type="submission" date="2024-11" db="EMBL/GenBank/DDBJ databases">
        <title>The Natural Products Discovery Center: Release of the First 8490 Sequenced Strains for Exploring Actinobacteria Biosynthetic Diversity.</title>
        <authorList>
            <person name="Kalkreuter E."/>
            <person name="Kautsar S.A."/>
            <person name="Yang D."/>
            <person name="Bader C.D."/>
            <person name="Teijaro C.N."/>
            <person name="Fluegel L."/>
            <person name="Davis C.M."/>
            <person name="Simpson J.R."/>
            <person name="Lauterbach L."/>
            <person name="Steele A.D."/>
            <person name="Gui C."/>
            <person name="Meng S."/>
            <person name="Li G."/>
            <person name="Viehrig K."/>
            <person name="Ye F."/>
            <person name="Su P."/>
            <person name="Kiefer A.F."/>
            <person name="Nichols A."/>
            <person name="Cepeda A.J."/>
            <person name="Yan W."/>
            <person name="Fan B."/>
            <person name="Jiang Y."/>
            <person name="Adhikari A."/>
            <person name="Zheng C.-J."/>
            <person name="Schuster L."/>
            <person name="Cowan T.M."/>
            <person name="Smanski M.J."/>
            <person name="Chevrette M.G."/>
            <person name="De Carvalho L.P.S."/>
            <person name="Shen B."/>
        </authorList>
    </citation>
    <scope>NUCLEOTIDE SEQUENCE [LARGE SCALE GENOMIC DNA]</scope>
    <source>
        <strain evidence="3 4">NPDC077433</strain>
    </source>
</reference>
<dbReference type="EMBL" id="JBJDPD010000009">
    <property type="protein sequence ID" value="MFK4001052.1"/>
    <property type="molecule type" value="Genomic_DNA"/>
</dbReference>
<sequence>MMSTPDQKPPKDTQAYVLTKSAIDNTTETKHIHQFNENAIRHTVSLSDIVGLTKFGLHLVRVEAGDETTTHHYHEESDEFIYMLSGELSLRYGDEQYQLSAGDFVGFPAHGAPHSMRNDSDSDATYLMGGNRPPIDMTLYPDIKRKMYNIHGKKEYVGFEDLGEV</sequence>
<keyword evidence="4" id="KW-1185">Reference proteome</keyword>
<dbReference type="Pfam" id="PF07883">
    <property type="entry name" value="Cupin_2"/>
    <property type="match status" value="1"/>
</dbReference>
<dbReference type="PANTHER" id="PTHR35848">
    <property type="entry name" value="OXALATE-BINDING PROTEIN"/>
    <property type="match status" value="1"/>
</dbReference>
<dbReference type="CDD" id="cd02224">
    <property type="entry name" value="cupin_SPO2919-like"/>
    <property type="match status" value="1"/>
</dbReference>
<dbReference type="Gene3D" id="2.60.120.10">
    <property type="entry name" value="Jelly Rolls"/>
    <property type="match status" value="1"/>
</dbReference>
<gene>
    <name evidence="3" type="ORF">ACI2I3_06855</name>
</gene>
<feature type="domain" description="Cupin type-2" evidence="2">
    <location>
        <begin position="59"/>
        <end position="128"/>
    </location>
</feature>
<evidence type="ECO:0000259" key="2">
    <source>
        <dbReference type="Pfam" id="PF07883"/>
    </source>
</evidence>
<comment type="caution">
    <text evidence="3">The sequence shown here is derived from an EMBL/GenBank/DDBJ whole genome shotgun (WGS) entry which is preliminary data.</text>
</comment>
<protein>
    <submittedName>
        <fullName evidence="3">Cupin domain-containing protein</fullName>
    </submittedName>
</protein>
<name>A0ABW8L816_9GAMM</name>
<dbReference type="InterPro" id="IPR013096">
    <property type="entry name" value="Cupin_2"/>
</dbReference>
<dbReference type="SUPFAM" id="SSF51182">
    <property type="entry name" value="RmlC-like cupins"/>
    <property type="match status" value="1"/>
</dbReference>
<dbReference type="RefSeq" id="WP_286741522.1">
    <property type="nucleotide sequence ID" value="NZ_JBJDPD010000009.1"/>
</dbReference>
<dbReference type="InterPro" id="IPR011051">
    <property type="entry name" value="RmlC_Cupin_sf"/>
</dbReference>
<accession>A0ABW8L816</accession>
<dbReference type="Proteomes" id="UP001620234">
    <property type="component" value="Unassembled WGS sequence"/>
</dbReference>
<evidence type="ECO:0000313" key="4">
    <source>
        <dbReference type="Proteomes" id="UP001620234"/>
    </source>
</evidence>
<evidence type="ECO:0000313" key="3">
    <source>
        <dbReference type="EMBL" id="MFK4001052.1"/>
    </source>
</evidence>
<dbReference type="InterPro" id="IPR014710">
    <property type="entry name" value="RmlC-like_jellyroll"/>
</dbReference>
<dbReference type="PANTHER" id="PTHR35848:SF9">
    <property type="entry name" value="SLL1358 PROTEIN"/>
    <property type="match status" value="1"/>
</dbReference>